<dbReference type="InterPro" id="IPR036388">
    <property type="entry name" value="WH-like_DNA-bd_sf"/>
</dbReference>
<feature type="domain" description="ANTAR" evidence="3">
    <location>
        <begin position="144"/>
        <end position="205"/>
    </location>
</feature>
<keyword evidence="1" id="KW-0805">Transcription regulation</keyword>
<dbReference type="STRING" id="145857.GA0070616_4916"/>
<keyword evidence="2" id="KW-0804">Transcription</keyword>
<organism evidence="4 5">
    <name type="scientific">Micromonospora nigra</name>
    <dbReference type="NCBI Taxonomy" id="145857"/>
    <lineage>
        <taxon>Bacteria</taxon>
        <taxon>Bacillati</taxon>
        <taxon>Actinomycetota</taxon>
        <taxon>Actinomycetes</taxon>
        <taxon>Micromonosporales</taxon>
        <taxon>Micromonosporaceae</taxon>
        <taxon>Micromonospora</taxon>
    </lineage>
</organism>
<dbReference type="PIRSF" id="PIRSF036625">
    <property type="entry name" value="GAF_ANTAR"/>
    <property type="match status" value="1"/>
</dbReference>
<dbReference type="SUPFAM" id="SSF55781">
    <property type="entry name" value="GAF domain-like"/>
    <property type="match status" value="1"/>
</dbReference>
<proteinExistence type="predicted"/>
<reference evidence="4 5" key="1">
    <citation type="submission" date="2016-06" db="EMBL/GenBank/DDBJ databases">
        <authorList>
            <person name="Kjaerup R.B."/>
            <person name="Dalgaard T.S."/>
            <person name="Juul-Madsen H.R."/>
        </authorList>
    </citation>
    <scope>NUCLEOTIDE SEQUENCE [LARGE SCALE GENOMIC DNA]</scope>
    <source>
        <strain evidence="4 5">DSM 43818</strain>
    </source>
</reference>
<accession>A0A1C6SXE4</accession>
<dbReference type="Proteomes" id="UP000199699">
    <property type="component" value="Unassembled WGS sequence"/>
</dbReference>
<dbReference type="InterPro" id="IPR029016">
    <property type="entry name" value="GAF-like_dom_sf"/>
</dbReference>
<dbReference type="SMART" id="SM01012">
    <property type="entry name" value="ANTAR"/>
    <property type="match status" value="1"/>
</dbReference>
<dbReference type="InterPro" id="IPR012074">
    <property type="entry name" value="GAF_ANTAR"/>
</dbReference>
<dbReference type="GO" id="GO:0003723">
    <property type="term" value="F:RNA binding"/>
    <property type="evidence" value="ECO:0007669"/>
    <property type="project" value="InterPro"/>
</dbReference>
<name>A0A1C6SXE4_9ACTN</name>
<evidence type="ECO:0000313" key="4">
    <source>
        <dbReference type="EMBL" id="SCL34226.1"/>
    </source>
</evidence>
<dbReference type="PROSITE" id="PS50921">
    <property type="entry name" value="ANTAR"/>
    <property type="match status" value="1"/>
</dbReference>
<dbReference type="Gene3D" id="1.10.10.10">
    <property type="entry name" value="Winged helix-like DNA-binding domain superfamily/Winged helix DNA-binding domain"/>
    <property type="match status" value="1"/>
</dbReference>
<evidence type="ECO:0000259" key="3">
    <source>
        <dbReference type="PROSITE" id="PS50921"/>
    </source>
</evidence>
<sequence length="216" mass="23490">MGLLRRVCGAAVQTLSASGAGVAMMAGQGIRGVYAASDPSAERLEELQFTLGEGPCLDAYASRRPVLVPELTDSAMTRWPIYAPTAHDTGVRAVFAFPLQAGAARLGVLDVFRDHTGELKPEELRQALLLAEITVGALLDRHEQNGDRISPVDLDEAIEGRAELFQAQGMVMVQLGVSIEEAMVRMRAYAYADNRRLSEVAHDIVARRLFFDPDHT</sequence>
<gene>
    <name evidence="4" type="ORF">GA0070616_4916</name>
</gene>
<keyword evidence="5" id="KW-1185">Reference proteome</keyword>
<evidence type="ECO:0000256" key="1">
    <source>
        <dbReference type="ARBA" id="ARBA00023015"/>
    </source>
</evidence>
<protein>
    <submittedName>
        <fullName evidence="4">GAF domain-containing protein</fullName>
    </submittedName>
</protein>
<dbReference type="Pfam" id="PF13185">
    <property type="entry name" value="GAF_2"/>
    <property type="match status" value="1"/>
</dbReference>
<evidence type="ECO:0000313" key="5">
    <source>
        <dbReference type="Proteomes" id="UP000199699"/>
    </source>
</evidence>
<dbReference type="InterPro" id="IPR003018">
    <property type="entry name" value="GAF"/>
</dbReference>
<dbReference type="AlphaFoldDB" id="A0A1C6SXE4"/>
<evidence type="ECO:0000256" key="2">
    <source>
        <dbReference type="ARBA" id="ARBA00023163"/>
    </source>
</evidence>
<dbReference type="EMBL" id="FMHT01000003">
    <property type="protein sequence ID" value="SCL34226.1"/>
    <property type="molecule type" value="Genomic_DNA"/>
</dbReference>
<dbReference type="InterPro" id="IPR005561">
    <property type="entry name" value="ANTAR"/>
</dbReference>
<dbReference type="Gene3D" id="3.30.450.40">
    <property type="match status" value="1"/>
</dbReference>
<dbReference type="Pfam" id="PF03861">
    <property type="entry name" value="ANTAR"/>
    <property type="match status" value="1"/>
</dbReference>